<comment type="subcellular location">
    <subcellularLocation>
        <location evidence="1">Membrane</location>
        <topology evidence="1">Multi-pass membrane protein</topology>
    </subcellularLocation>
</comment>
<dbReference type="AlphaFoldDB" id="A0AAD5G528"/>
<keyword evidence="7" id="KW-1185">Reference proteome</keyword>
<evidence type="ECO:0000256" key="2">
    <source>
        <dbReference type="ARBA" id="ARBA00022692"/>
    </source>
</evidence>
<evidence type="ECO:0000256" key="3">
    <source>
        <dbReference type="ARBA" id="ARBA00022989"/>
    </source>
</evidence>
<keyword evidence="2" id="KW-0812">Transmembrane</keyword>
<proteinExistence type="predicted"/>
<evidence type="ECO:0000256" key="1">
    <source>
        <dbReference type="ARBA" id="ARBA00004141"/>
    </source>
</evidence>
<dbReference type="PANTHER" id="PTHR11814">
    <property type="entry name" value="SULFATE TRANSPORTER"/>
    <property type="match status" value="1"/>
</dbReference>
<organism evidence="6 7">
    <name type="scientific">Ambrosia artemisiifolia</name>
    <name type="common">Common ragweed</name>
    <dbReference type="NCBI Taxonomy" id="4212"/>
    <lineage>
        <taxon>Eukaryota</taxon>
        <taxon>Viridiplantae</taxon>
        <taxon>Streptophyta</taxon>
        <taxon>Embryophyta</taxon>
        <taxon>Tracheophyta</taxon>
        <taxon>Spermatophyta</taxon>
        <taxon>Magnoliopsida</taxon>
        <taxon>eudicotyledons</taxon>
        <taxon>Gunneridae</taxon>
        <taxon>Pentapetalae</taxon>
        <taxon>asterids</taxon>
        <taxon>campanulids</taxon>
        <taxon>Asterales</taxon>
        <taxon>Asteraceae</taxon>
        <taxon>Asteroideae</taxon>
        <taxon>Heliantheae alliance</taxon>
        <taxon>Heliantheae</taxon>
        <taxon>Ambrosia</taxon>
    </lineage>
</organism>
<evidence type="ECO:0000256" key="4">
    <source>
        <dbReference type="ARBA" id="ARBA00023136"/>
    </source>
</evidence>
<dbReference type="Pfam" id="PF00916">
    <property type="entry name" value="Sulfate_transp"/>
    <property type="match status" value="1"/>
</dbReference>
<reference evidence="6" key="1">
    <citation type="submission" date="2022-06" db="EMBL/GenBank/DDBJ databases">
        <title>Uncovering the hologenomic basis of an extraordinary plant invasion.</title>
        <authorList>
            <person name="Bieker V.C."/>
            <person name="Martin M.D."/>
            <person name="Gilbert T."/>
            <person name="Hodgins K."/>
            <person name="Battlay P."/>
            <person name="Petersen B."/>
            <person name="Wilson J."/>
        </authorList>
    </citation>
    <scope>NUCLEOTIDE SEQUENCE</scope>
    <source>
        <strain evidence="6">AA19_3_7</strain>
        <tissue evidence="6">Leaf</tissue>
    </source>
</reference>
<dbReference type="GO" id="GO:0055085">
    <property type="term" value="P:transmembrane transport"/>
    <property type="evidence" value="ECO:0007669"/>
    <property type="project" value="InterPro"/>
</dbReference>
<dbReference type="InterPro" id="IPR001902">
    <property type="entry name" value="SLC26A/SulP_fam"/>
</dbReference>
<keyword evidence="4" id="KW-0472">Membrane</keyword>
<feature type="domain" description="SLC26A/SulP transporter" evidence="5">
    <location>
        <begin position="92"/>
        <end position="134"/>
    </location>
</feature>
<evidence type="ECO:0000313" key="6">
    <source>
        <dbReference type="EMBL" id="KAI7728994.1"/>
    </source>
</evidence>
<keyword evidence="3" id="KW-1133">Transmembrane helix</keyword>
<sequence length="138" mass="15753">MPDQDDKDHEMNWTSLTFQDGQTPNGPYIHKIGVPPKPNLLKEFKTTVKETFFPDDPLRTFKDQSRSRKIILGAQAIFPILEWGRSYNITKFRGDLIAGLTIASLCIPQDIGYSNLAYLKPQYGLCKCFLHLFVVQSC</sequence>
<dbReference type="EMBL" id="JAMZMK010011093">
    <property type="protein sequence ID" value="KAI7728994.1"/>
    <property type="molecule type" value="Genomic_DNA"/>
</dbReference>
<protein>
    <recommendedName>
        <fullName evidence="5">SLC26A/SulP transporter domain-containing protein</fullName>
    </recommendedName>
</protein>
<name>A0AAD5G528_AMBAR</name>
<evidence type="ECO:0000259" key="5">
    <source>
        <dbReference type="Pfam" id="PF00916"/>
    </source>
</evidence>
<dbReference type="Proteomes" id="UP001206925">
    <property type="component" value="Unassembled WGS sequence"/>
</dbReference>
<accession>A0AAD5G528</accession>
<dbReference type="GO" id="GO:0016020">
    <property type="term" value="C:membrane"/>
    <property type="evidence" value="ECO:0007669"/>
    <property type="project" value="UniProtKB-SubCell"/>
</dbReference>
<comment type="caution">
    <text evidence="6">The sequence shown here is derived from an EMBL/GenBank/DDBJ whole genome shotgun (WGS) entry which is preliminary data.</text>
</comment>
<gene>
    <name evidence="6" type="ORF">M8C21_023536</name>
</gene>
<dbReference type="InterPro" id="IPR011547">
    <property type="entry name" value="SLC26A/SulP_dom"/>
</dbReference>
<evidence type="ECO:0000313" key="7">
    <source>
        <dbReference type="Proteomes" id="UP001206925"/>
    </source>
</evidence>